<evidence type="ECO:0000313" key="3">
    <source>
        <dbReference type="Proteomes" id="UP001501509"/>
    </source>
</evidence>
<dbReference type="RefSeq" id="WP_344548469.1">
    <property type="nucleotide sequence ID" value="NZ_BAAATD010000019.1"/>
</dbReference>
<feature type="transmembrane region" description="Helical" evidence="1">
    <location>
        <begin position="21"/>
        <end position="40"/>
    </location>
</feature>
<keyword evidence="1" id="KW-0472">Membrane</keyword>
<accession>A0ABP6D6I7</accession>
<feature type="transmembrane region" description="Helical" evidence="1">
    <location>
        <begin position="92"/>
        <end position="117"/>
    </location>
</feature>
<name>A0ABP6D6I7_9ACTN</name>
<feature type="transmembrane region" description="Helical" evidence="1">
    <location>
        <begin position="208"/>
        <end position="232"/>
    </location>
</feature>
<evidence type="ECO:0000256" key="1">
    <source>
        <dbReference type="SAM" id="Phobius"/>
    </source>
</evidence>
<keyword evidence="1" id="KW-0812">Transmembrane</keyword>
<sequence length="239" mass="24199">MIGLLRGELIKTMTTRTVFGFALGGIAFTVLNVLIVAKASGPLDELPEKKEALSALPILLLLWGLVGAAGEYKHRTAAPAALVGGHGRAVTLLARIVAYALTALVLGGLMVAVSLGLGLPLLAGHPGPDLGAADVTAVATGNFVAFVLSAVMGAAIGALLRSPVLGVVLLLIVNFAVIPLVAGSHEALTNLTPFGAAAVLARMSHNTTLSVASAGWVLLAWTALLVAVALACEQRRDLA</sequence>
<protein>
    <submittedName>
        <fullName evidence="2">ABC transporter permease</fullName>
    </submittedName>
</protein>
<organism evidence="2 3">
    <name type="scientific">Actinomadura fulvescens</name>
    <dbReference type="NCBI Taxonomy" id="46160"/>
    <lineage>
        <taxon>Bacteria</taxon>
        <taxon>Bacillati</taxon>
        <taxon>Actinomycetota</taxon>
        <taxon>Actinomycetes</taxon>
        <taxon>Streptosporangiales</taxon>
        <taxon>Thermomonosporaceae</taxon>
        <taxon>Actinomadura</taxon>
    </lineage>
</organism>
<feature type="transmembrane region" description="Helical" evidence="1">
    <location>
        <begin position="137"/>
        <end position="160"/>
    </location>
</feature>
<keyword evidence="3" id="KW-1185">Reference proteome</keyword>
<keyword evidence="1" id="KW-1133">Transmembrane helix</keyword>
<dbReference type="EMBL" id="BAAATD010000019">
    <property type="protein sequence ID" value="GAA2635218.1"/>
    <property type="molecule type" value="Genomic_DNA"/>
</dbReference>
<comment type="caution">
    <text evidence="2">The sequence shown here is derived from an EMBL/GenBank/DDBJ whole genome shotgun (WGS) entry which is preliminary data.</text>
</comment>
<reference evidence="3" key="1">
    <citation type="journal article" date="2019" name="Int. J. Syst. Evol. Microbiol.">
        <title>The Global Catalogue of Microorganisms (GCM) 10K type strain sequencing project: providing services to taxonomists for standard genome sequencing and annotation.</title>
        <authorList>
            <consortium name="The Broad Institute Genomics Platform"/>
            <consortium name="The Broad Institute Genome Sequencing Center for Infectious Disease"/>
            <person name="Wu L."/>
            <person name="Ma J."/>
        </authorList>
    </citation>
    <scope>NUCLEOTIDE SEQUENCE [LARGE SCALE GENOMIC DNA]</scope>
    <source>
        <strain evidence="3">JCM 6833</strain>
    </source>
</reference>
<feature type="transmembrane region" description="Helical" evidence="1">
    <location>
        <begin position="167"/>
        <end position="188"/>
    </location>
</feature>
<evidence type="ECO:0000313" key="2">
    <source>
        <dbReference type="EMBL" id="GAA2635218.1"/>
    </source>
</evidence>
<gene>
    <name evidence="2" type="ORF">GCM10010411_87690</name>
</gene>
<proteinExistence type="predicted"/>
<feature type="transmembrane region" description="Helical" evidence="1">
    <location>
        <begin position="52"/>
        <end position="72"/>
    </location>
</feature>
<dbReference type="Proteomes" id="UP001501509">
    <property type="component" value="Unassembled WGS sequence"/>
</dbReference>